<name>A0A068S046_9FUNG</name>
<dbReference type="EMBL" id="CBTN010000028">
    <property type="protein sequence ID" value="CDH55237.1"/>
    <property type="molecule type" value="Genomic_DNA"/>
</dbReference>
<dbReference type="InterPro" id="IPR036047">
    <property type="entry name" value="F-box-like_dom_sf"/>
</dbReference>
<dbReference type="SUPFAM" id="SSF81383">
    <property type="entry name" value="F-box domain"/>
    <property type="match status" value="1"/>
</dbReference>
<gene>
    <name evidence="2" type="ORF">LCOR_06399.1</name>
</gene>
<dbReference type="AlphaFoldDB" id="A0A068S046"/>
<evidence type="ECO:0000313" key="2">
    <source>
        <dbReference type="EMBL" id="CDH55237.1"/>
    </source>
</evidence>
<dbReference type="PROSITE" id="PS51283">
    <property type="entry name" value="DUSP"/>
    <property type="match status" value="1"/>
</dbReference>
<dbReference type="VEuPathDB" id="FungiDB:LCOR_06399.1"/>
<evidence type="ECO:0000313" key="3">
    <source>
        <dbReference type="Proteomes" id="UP000027586"/>
    </source>
</evidence>
<protein>
    <recommendedName>
        <fullName evidence="1">DUSP domain-containing protein</fullName>
    </recommendedName>
</protein>
<keyword evidence="3" id="KW-1185">Reference proteome</keyword>
<evidence type="ECO:0000259" key="1">
    <source>
        <dbReference type="PROSITE" id="PS51283"/>
    </source>
</evidence>
<dbReference type="STRING" id="1263082.A0A068S046"/>
<dbReference type="InterPro" id="IPR006615">
    <property type="entry name" value="Pept_C19_DUSP"/>
</dbReference>
<proteinExistence type="predicted"/>
<organism evidence="2 3">
    <name type="scientific">Lichtheimia corymbifera JMRC:FSU:9682</name>
    <dbReference type="NCBI Taxonomy" id="1263082"/>
    <lineage>
        <taxon>Eukaryota</taxon>
        <taxon>Fungi</taxon>
        <taxon>Fungi incertae sedis</taxon>
        <taxon>Mucoromycota</taxon>
        <taxon>Mucoromycotina</taxon>
        <taxon>Mucoromycetes</taxon>
        <taxon>Mucorales</taxon>
        <taxon>Lichtheimiaceae</taxon>
        <taxon>Lichtheimia</taxon>
    </lineage>
</organism>
<reference evidence="2" key="1">
    <citation type="submission" date="2013-08" db="EMBL/GenBank/DDBJ databases">
        <title>Gene expansion shapes genome architecture in the human pathogen Lichtheimia corymbifera: an evolutionary genomics analysis in the ancient terrestrial Mucorales (Mucoromycotina).</title>
        <authorList>
            <person name="Schwartze V.U."/>
            <person name="Winter S."/>
            <person name="Shelest E."/>
            <person name="Marcet-Houben M."/>
            <person name="Horn F."/>
            <person name="Wehner S."/>
            <person name="Hoffmann K."/>
            <person name="Riege K."/>
            <person name="Sammeth M."/>
            <person name="Nowrousian M."/>
            <person name="Valiante V."/>
            <person name="Linde J."/>
            <person name="Jacobsen I.D."/>
            <person name="Marz M."/>
            <person name="Brakhage A.A."/>
            <person name="Gabaldon T."/>
            <person name="Bocker S."/>
            <person name="Voigt K."/>
        </authorList>
    </citation>
    <scope>NUCLEOTIDE SEQUENCE [LARGE SCALE GENOMIC DNA]</scope>
    <source>
        <strain evidence="2">FSU 9682</strain>
    </source>
</reference>
<dbReference type="Pfam" id="PF06337">
    <property type="entry name" value="DUSP"/>
    <property type="match status" value="1"/>
</dbReference>
<comment type="caution">
    <text evidence="2">The sequence shown here is derived from an EMBL/GenBank/DDBJ whole genome shotgun (WGS) entry which is preliminary data.</text>
</comment>
<feature type="domain" description="DUSP" evidence="1">
    <location>
        <begin position="202"/>
        <end position="313"/>
    </location>
</feature>
<dbReference type="Proteomes" id="UP000027586">
    <property type="component" value="Unassembled WGS sequence"/>
</dbReference>
<dbReference type="Gene3D" id="3.30.2230.10">
    <property type="entry name" value="DUSP-like"/>
    <property type="match status" value="1"/>
</dbReference>
<accession>A0A068S046</accession>
<dbReference type="InterPro" id="IPR035927">
    <property type="entry name" value="DUSP-like_sf"/>
</dbReference>
<sequence length="335" mass="39303">MNNIENHTSIVKLSPELILQVVLFLEPKAVVELGLTCHQFADFLFDKKTGIVFRRLVERDFGINYKLPNNDDEQGETWPSFYKDLYTHRDILSSYCCCHLSRLPDEPSETKRVLYRKFQEHSFPCDFCHHQTADYLNLSLESNVMACRSCLIERDDTFPVQLENSTSKLWCFQCKRELGGDGVNKNEVYRANGYMEKLDMEPSLDRRRKAEHMLYIQELRREDMSIRHFLLEKNWARAWMMFRTREGSSLPGKISNQKLARSNGSLNPGIRLPNDKYRPAPETSADIISEHLWSYLSKAYGVQGRAYSEDDMQYPEYARLRAYIDDFKKSILAYP</sequence>
<dbReference type="SUPFAM" id="SSF143791">
    <property type="entry name" value="DUSP-like"/>
    <property type="match status" value="1"/>
</dbReference>
<dbReference type="GO" id="GO:0004843">
    <property type="term" value="F:cysteine-type deubiquitinase activity"/>
    <property type="evidence" value="ECO:0007669"/>
    <property type="project" value="InterPro"/>
</dbReference>
<dbReference type="OrthoDB" id="2202626at2759"/>